<sequence length="52" mass="5503">MMKKVFIKIIAAATGSLNRKTLLNMESESSCAPLNPIIAGVCEFSIVSCTAV</sequence>
<reference evidence="1 2" key="1">
    <citation type="submission" date="2024-04" db="EMBL/GenBank/DDBJ databases">
        <authorList>
            <person name="Rising A."/>
            <person name="Reimegard J."/>
            <person name="Sonavane S."/>
            <person name="Akerstrom W."/>
            <person name="Nylinder S."/>
            <person name="Hedman E."/>
            <person name="Kallberg Y."/>
        </authorList>
    </citation>
    <scope>NUCLEOTIDE SEQUENCE [LARGE SCALE GENOMIC DNA]</scope>
</reference>
<evidence type="ECO:0000313" key="1">
    <source>
        <dbReference type="EMBL" id="CAL1295156.1"/>
    </source>
</evidence>
<comment type="caution">
    <text evidence="1">The sequence shown here is derived from an EMBL/GenBank/DDBJ whole genome shotgun (WGS) entry which is preliminary data.</text>
</comment>
<evidence type="ECO:0000313" key="2">
    <source>
        <dbReference type="Proteomes" id="UP001497382"/>
    </source>
</evidence>
<dbReference type="EMBL" id="CAXIEN010000364">
    <property type="protein sequence ID" value="CAL1295156.1"/>
    <property type="molecule type" value="Genomic_DNA"/>
</dbReference>
<keyword evidence="2" id="KW-1185">Reference proteome</keyword>
<accession>A0AAV2BFZ9</accession>
<dbReference type="Proteomes" id="UP001497382">
    <property type="component" value="Unassembled WGS sequence"/>
</dbReference>
<gene>
    <name evidence="1" type="ORF">LARSCL_LOCUS19126</name>
</gene>
<name>A0AAV2BFZ9_9ARAC</name>
<dbReference type="AlphaFoldDB" id="A0AAV2BFZ9"/>
<protein>
    <submittedName>
        <fullName evidence="1">Uncharacterized protein</fullName>
    </submittedName>
</protein>
<organism evidence="1 2">
    <name type="scientific">Larinioides sclopetarius</name>
    <dbReference type="NCBI Taxonomy" id="280406"/>
    <lineage>
        <taxon>Eukaryota</taxon>
        <taxon>Metazoa</taxon>
        <taxon>Ecdysozoa</taxon>
        <taxon>Arthropoda</taxon>
        <taxon>Chelicerata</taxon>
        <taxon>Arachnida</taxon>
        <taxon>Araneae</taxon>
        <taxon>Araneomorphae</taxon>
        <taxon>Entelegynae</taxon>
        <taxon>Araneoidea</taxon>
        <taxon>Araneidae</taxon>
        <taxon>Larinioides</taxon>
    </lineage>
</organism>
<proteinExistence type="predicted"/>